<keyword evidence="1" id="KW-0472">Membrane</keyword>
<reference evidence="2" key="1">
    <citation type="submission" date="2018-02" db="EMBL/GenBank/DDBJ databases">
        <title>Rhizophora mucronata_Transcriptome.</title>
        <authorList>
            <person name="Meera S.P."/>
            <person name="Sreeshan A."/>
            <person name="Augustine A."/>
        </authorList>
    </citation>
    <scope>NUCLEOTIDE SEQUENCE</scope>
    <source>
        <tissue evidence="2">Leaf</tissue>
    </source>
</reference>
<keyword evidence="1" id="KW-0812">Transmembrane</keyword>
<protein>
    <submittedName>
        <fullName evidence="2">Uncharacterized protein</fullName>
    </submittedName>
</protein>
<dbReference type="AlphaFoldDB" id="A0A2P2MXA4"/>
<accession>A0A2P2MXA4</accession>
<dbReference type="EMBL" id="GGEC01054345">
    <property type="protein sequence ID" value="MBX34829.1"/>
    <property type="molecule type" value="Transcribed_RNA"/>
</dbReference>
<proteinExistence type="predicted"/>
<sequence length="73" mass="8731">MFLRYFMFLHCISPTSFPPFFFSDHVQPEVFFIFLICVINVSPLLWGNRRHRPIPIMCCQHFHNTSIHICLSC</sequence>
<evidence type="ECO:0000313" key="2">
    <source>
        <dbReference type="EMBL" id="MBX34829.1"/>
    </source>
</evidence>
<feature type="transmembrane region" description="Helical" evidence="1">
    <location>
        <begin position="30"/>
        <end position="47"/>
    </location>
</feature>
<keyword evidence="1" id="KW-1133">Transmembrane helix</keyword>
<organism evidence="2">
    <name type="scientific">Rhizophora mucronata</name>
    <name type="common">Asiatic mangrove</name>
    <dbReference type="NCBI Taxonomy" id="61149"/>
    <lineage>
        <taxon>Eukaryota</taxon>
        <taxon>Viridiplantae</taxon>
        <taxon>Streptophyta</taxon>
        <taxon>Embryophyta</taxon>
        <taxon>Tracheophyta</taxon>
        <taxon>Spermatophyta</taxon>
        <taxon>Magnoliopsida</taxon>
        <taxon>eudicotyledons</taxon>
        <taxon>Gunneridae</taxon>
        <taxon>Pentapetalae</taxon>
        <taxon>rosids</taxon>
        <taxon>fabids</taxon>
        <taxon>Malpighiales</taxon>
        <taxon>Rhizophoraceae</taxon>
        <taxon>Rhizophora</taxon>
    </lineage>
</organism>
<name>A0A2P2MXA4_RHIMU</name>
<evidence type="ECO:0000256" key="1">
    <source>
        <dbReference type="SAM" id="Phobius"/>
    </source>
</evidence>